<evidence type="ECO:0000256" key="4">
    <source>
        <dbReference type="ARBA" id="ARBA00022837"/>
    </source>
</evidence>
<comment type="caution">
    <text evidence="6">The sequence shown here is derived from an EMBL/GenBank/DDBJ whole genome shotgun (WGS) entry which is preliminary data.</text>
</comment>
<dbReference type="Pfam" id="PF18884">
    <property type="entry name" value="TSP3_bac"/>
    <property type="match status" value="1"/>
</dbReference>
<evidence type="ECO:0000256" key="2">
    <source>
        <dbReference type="ARBA" id="ARBA00022525"/>
    </source>
</evidence>
<gene>
    <name evidence="6" type="ORF">S01H1_24384</name>
</gene>
<keyword evidence="3" id="KW-0732">Signal</keyword>
<keyword evidence="2" id="KW-0964">Secreted</keyword>
<evidence type="ECO:0000256" key="1">
    <source>
        <dbReference type="ARBA" id="ARBA00004613"/>
    </source>
</evidence>
<proteinExistence type="predicted"/>
<sequence>DNPDTDGDGYSDGEEIDAGTDPTVYNKLPKITNRTLYYAQIGQPIQVIADVSDENDYI</sequence>
<organism evidence="6">
    <name type="scientific">marine sediment metagenome</name>
    <dbReference type="NCBI Taxonomy" id="412755"/>
    <lineage>
        <taxon>unclassified sequences</taxon>
        <taxon>metagenomes</taxon>
        <taxon>ecological metagenomes</taxon>
    </lineage>
</organism>
<comment type="subcellular location">
    <subcellularLocation>
        <location evidence="1">Secreted</location>
    </subcellularLocation>
</comment>
<feature type="non-terminal residue" evidence="6">
    <location>
        <position position="1"/>
    </location>
</feature>
<accession>X0UZZ7</accession>
<reference evidence="6" key="1">
    <citation type="journal article" date="2014" name="Front. Microbiol.">
        <title>High frequency of phylogenetically diverse reductive dehalogenase-homologous genes in deep subseafloor sedimentary metagenomes.</title>
        <authorList>
            <person name="Kawai M."/>
            <person name="Futagami T."/>
            <person name="Toyoda A."/>
            <person name="Takaki Y."/>
            <person name="Nishi S."/>
            <person name="Hori S."/>
            <person name="Arai W."/>
            <person name="Tsubouchi T."/>
            <person name="Morono Y."/>
            <person name="Uchiyama I."/>
            <person name="Ito T."/>
            <person name="Fujiyama A."/>
            <person name="Inagaki F."/>
            <person name="Takami H."/>
        </authorList>
    </citation>
    <scope>NUCLEOTIDE SEQUENCE</scope>
    <source>
        <strain evidence="6">Expedition CK06-06</strain>
    </source>
</reference>
<dbReference type="AlphaFoldDB" id="X0UZZ7"/>
<name>X0UZZ7_9ZZZZ</name>
<evidence type="ECO:0000256" key="3">
    <source>
        <dbReference type="ARBA" id="ARBA00022729"/>
    </source>
</evidence>
<evidence type="ECO:0000313" key="6">
    <source>
        <dbReference type="EMBL" id="GAF93950.1"/>
    </source>
</evidence>
<feature type="non-terminal residue" evidence="6">
    <location>
        <position position="58"/>
    </location>
</feature>
<protein>
    <submittedName>
        <fullName evidence="6">Uncharacterized protein</fullName>
    </submittedName>
</protein>
<feature type="region of interest" description="Disordered" evidence="5">
    <location>
        <begin position="1"/>
        <end position="25"/>
    </location>
</feature>
<dbReference type="InterPro" id="IPR059100">
    <property type="entry name" value="TSP3_bac"/>
</dbReference>
<feature type="compositionally biased region" description="Acidic residues" evidence="5">
    <location>
        <begin position="1"/>
        <end position="18"/>
    </location>
</feature>
<keyword evidence="4" id="KW-0106">Calcium</keyword>
<dbReference type="EMBL" id="BARS01014492">
    <property type="protein sequence ID" value="GAF93950.1"/>
    <property type="molecule type" value="Genomic_DNA"/>
</dbReference>
<evidence type="ECO:0000256" key="5">
    <source>
        <dbReference type="SAM" id="MobiDB-lite"/>
    </source>
</evidence>